<proteinExistence type="predicted"/>
<accession>U5D628</accession>
<organism evidence="1 2">
    <name type="scientific">Amborella trichopoda</name>
    <dbReference type="NCBI Taxonomy" id="13333"/>
    <lineage>
        <taxon>Eukaryota</taxon>
        <taxon>Viridiplantae</taxon>
        <taxon>Streptophyta</taxon>
        <taxon>Embryophyta</taxon>
        <taxon>Tracheophyta</taxon>
        <taxon>Spermatophyta</taxon>
        <taxon>Magnoliopsida</taxon>
        <taxon>Amborellales</taxon>
        <taxon>Amborellaceae</taxon>
        <taxon>Amborella</taxon>
    </lineage>
</organism>
<dbReference type="EMBL" id="KI392311">
    <property type="protein sequence ID" value="ERN17904.1"/>
    <property type="molecule type" value="Genomic_DNA"/>
</dbReference>
<protein>
    <submittedName>
        <fullName evidence="1">Uncharacterized protein</fullName>
    </submittedName>
</protein>
<sequence length="56" mass="6359">MKDLQLWFTLSDFCNKFSTENTQDFLSVNVHLLKDEPNQLKAIFAYSLSASPSCAT</sequence>
<dbReference type="AlphaFoldDB" id="U5D628"/>
<keyword evidence="2" id="KW-1185">Reference proteome</keyword>
<dbReference type="Proteomes" id="UP000017836">
    <property type="component" value="Unassembled WGS sequence"/>
</dbReference>
<name>U5D628_AMBTC</name>
<evidence type="ECO:0000313" key="2">
    <source>
        <dbReference type="Proteomes" id="UP000017836"/>
    </source>
</evidence>
<evidence type="ECO:0000313" key="1">
    <source>
        <dbReference type="EMBL" id="ERN17904.1"/>
    </source>
</evidence>
<feature type="non-terminal residue" evidence="1">
    <location>
        <position position="56"/>
    </location>
</feature>
<dbReference type="HOGENOM" id="CLU_3020401_0_0_1"/>
<dbReference type="Gramene" id="ERN17904">
    <property type="protein sequence ID" value="ERN17904"/>
    <property type="gene ID" value="AMTR_s00047p00227720"/>
</dbReference>
<gene>
    <name evidence="1" type="ORF">AMTR_s00047p00227720</name>
</gene>
<reference evidence="2" key="1">
    <citation type="journal article" date="2013" name="Science">
        <title>The Amborella genome and the evolution of flowering plants.</title>
        <authorList>
            <consortium name="Amborella Genome Project"/>
        </authorList>
    </citation>
    <scope>NUCLEOTIDE SEQUENCE [LARGE SCALE GENOMIC DNA]</scope>
</reference>